<comment type="caution">
    <text evidence="6">The sequence shown here is derived from an EMBL/GenBank/DDBJ whole genome shotgun (WGS) entry which is preliminary data.</text>
</comment>
<evidence type="ECO:0000313" key="7">
    <source>
        <dbReference type="Proteomes" id="UP000189739"/>
    </source>
</evidence>
<feature type="domain" description="RDD" evidence="5">
    <location>
        <begin position="69"/>
        <end position="127"/>
    </location>
</feature>
<protein>
    <recommendedName>
        <fullName evidence="5">RDD domain-containing protein</fullName>
    </recommendedName>
</protein>
<evidence type="ECO:0000313" key="6">
    <source>
        <dbReference type="EMBL" id="OOQ59528.1"/>
    </source>
</evidence>
<dbReference type="InterPro" id="IPR010432">
    <property type="entry name" value="RDD"/>
</dbReference>
<name>A0A1S9PG48_9SPHI</name>
<dbReference type="Pfam" id="PF06271">
    <property type="entry name" value="RDD"/>
    <property type="match status" value="1"/>
</dbReference>
<dbReference type="GO" id="GO:0016020">
    <property type="term" value="C:membrane"/>
    <property type="evidence" value="ECO:0007669"/>
    <property type="project" value="UniProtKB-SubCell"/>
</dbReference>
<sequence>MKKISEILVKKTVHRPIKDDYGNRYYEERTFLLKYNPAIESHFPRAWAKGIDMLIFLLPAIKLTQHFQLSILIAIVLVDIYGAICEHLRGDTLGKYLLGLKVIDDDGNYPVFWLSLKRNALAVLNLSLLPGTRIAFPVTGEPTWRYNMNLNNRLCDTYIVKASRLSEIKALQEQNDLLK</sequence>
<reference evidence="6 7" key="1">
    <citation type="submission" date="2016-07" db="EMBL/GenBank/DDBJ databases">
        <title>Genomic analysis of zinc-resistant bacterium Mucilaginibacter pedocola TBZ30.</title>
        <authorList>
            <person name="Huang J."/>
            <person name="Tang J."/>
        </authorList>
    </citation>
    <scope>NUCLEOTIDE SEQUENCE [LARGE SCALE GENOMIC DNA]</scope>
    <source>
        <strain evidence="6 7">TBZ30</strain>
    </source>
</reference>
<dbReference type="EMBL" id="MBTF01000012">
    <property type="protein sequence ID" value="OOQ59528.1"/>
    <property type="molecule type" value="Genomic_DNA"/>
</dbReference>
<dbReference type="RefSeq" id="WP_162276867.1">
    <property type="nucleotide sequence ID" value="NZ_MBTF01000012.1"/>
</dbReference>
<dbReference type="STRING" id="1792845.BC343_04980"/>
<evidence type="ECO:0000256" key="1">
    <source>
        <dbReference type="ARBA" id="ARBA00004141"/>
    </source>
</evidence>
<comment type="subcellular location">
    <subcellularLocation>
        <location evidence="1">Membrane</location>
        <topology evidence="1">Multi-pass membrane protein</topology>
    </subcellularLocation>
</comment>
<organism evidence="6 7">
    <name type="scientific">Mucilaginibacter pedocola</name>
    <dbReference type="NCBI Taxonomy" id="1792845"/>
    <lineage>
        <taxon>Bacteria</taxon>
        <taxon>Pseudomonadati</taxon>
        <taxon>Bacteroidota</taxon>
        <taxon>Sphingobacteriia</taxon>
        <taxon>Sphingobacteriales</taxon>
        <taxon>Sphingobacteriaceae</taxon>
        <taxon>Mucilaginibacter</taxon>
    </lineage>
</organism>
<evidence type="ECO:0000256" key="3">
    <source>
        <dbReference type="ARBA" id="ARBA00022989"/>
    </source>
</evidence>
<keyword evidence="4" id="KW-0472">Membrane</keyword>
<gene>
    <name evidence="6" type="ORF">BC343_04980</name>
</gene>
<keyword evidence="2" id="KW-0812">Transmembrane</keyword>
<evidence type="ECO:0000256" key="2">
    <source>
        <dbReference type="ARBA" id="ARBA00022692"/>
    </source>
</evidence>
<keyword evidence="3" id="KW-1133">Transmembrane helix</keyword>
<dbReference type="AlphaFoldDB" id="A0A1S9PG48"/>
<dbReference type="Proteomes" id="UP000189739">
    <property type="component" value="Unassembled WGS sequence"/>
</dbReference>
<proteinExistence type="predicted"/>
<keyword evidence="7" id="KW-1185">Reference proteome</keyword>
<evidence type="ECO:0000256" key="4">
    <source>
        <dbReference type="ARBA" id="ARBA00023136"/>
    </source>
</evidence>
<accession>A0A1S9PG48</accession>
<evidence type="ECO:0000259" key="5">
    <source>
        <dbReference type="Pfam" id="PF06271"/>
    </source>
</evidence>